<protein>
    <submittedName>
        <fullName evidence="1">Uncharacterized protein</fullName>
    </submittedName>
</protein>
<proteinExistence type="predicted"/>
<sequence>MAARRGIFLNLHCVRKDDLGQHNILCAGPGLVRDQPVDPRRDGTRLLVGCSHEHLAEVIERYKGPFMDAELWAGKASGLCNSIPKGSMRWMALARKTGLTCDQVRRGAIWQNTQAQRSRARSPG</sequence>
<reference evidence="2" key="1">
    <citation type="journal article" date="2019" name="Int. J. Syst. Evol. Microbiol.">
        <title>The Global Catalogue of Microorganisms (GCM) 10K type strain sequencing project: providing services to taxonomists for standard genome sequencing and annotation.</title>
        <authorList>
            <consortium name="The Broad Institute Genomics Platform"/>
            <consortium name="The Broad Institute Genome Sequencing Center for Infectious Disease"/>
            <person name="Wu L."/>
            <person name="Ma J."/>
        </authorList>
    </citation>
    <scope>NUCLEOTIDE SEQUENCE [LARGE SCALE GENOMIC DNA]</scope>
    <source>
        <strain evidence="2">JCM 4376</strain>
    </source>
</reference>
<organism evidence="1 2">
    <name type="scientific">Streptomyces gelaticus</name>
    <dbReference type="NCBI Taxonomy" id="285446"/>
    <lineage>
        <taxon>Bacteria</taxon>
        <taxon>Bacillati</taxon>
        <taxon>Actinomycetota</taxon>
        <taxon>Actinomycetes</taxon>
        <taxon>Kitasatosporales</taxon>
        <taxon>Streptomycetaceae</taxon>
        <taxon>Streptomyces</taxon>
    </lineage>
</organism>
<dbReference type="EMBL" id="BMTF01000010">
    <property type="protein sequence ID" value="GGV86726.1"/>
    <property type="molecule type" value="Genomic_DNA"/>
</dbReference>
<gene>
    <name evidence="1" type="ORF">GCM10015535_35430</name>
</gene>
<name>A0ABQ2W2P4_9ACTN</name>
<comment type="caution">
    <text evidence="1">The sequence shown here is derived from an EMBL/GenBank/DDBJ whole genome shotgun (WGS) entry which is preliminary data.</text>
</comment>
<accession>A0ABQ2W2P4</accession>
<evidence type="ECO:0000313" key="1">
    <source>
        <dbReference type="EMBL" id="GGV86726.1"/>
    </source>
</evidence>
<evidence type="ECO:0000313" key="2">
    <source>
        <dbReference type="Proteomes" id="UP000660675"/>
    </source>
</evidence>
<keyword evidence="2" id="KW-1185">Reference proteome</keyword>
<dbReference type="Proteomes" id="UP000660675">
    <property type="component" value="Unassembled WGS sequence"/>
</dbReference>